<dbReference type="EMBL" id="JAIQCV010000001">
    <property type="protein sequence ID" value="KAH1130433.1"/>
    <property type="molecule type" value="Genomic_DNA"/>
</dbReference>
<reference evidence="1 2" key="1">
    <citation type="journal article" date="2021" name="Plant Biotechnol. J.">
        <title>Multi-omics assisted identification of the key and species-specific regulatory components of drought-tolerant mechanisms in Gossypium stocksii.</title>
        <authorList>
            <person name="Yu D."/>
            <person name="Ke L."/>
            <person name="Zhang D."/>
            <person name="Wu Y."/>
            <person name="Sun Y."/>
            <person name="Mei J."/>
            <person name="Sun J."/>
            <person name="Sun Y."/>
        </authorList>
    </citation>
    <scope>NUCLEOTIDE SEQUENCE [LARGE SCALE GENOMIC DNA]</scope>
    <source>
        <strain evidence="2">cv. E1</strain>
        <tissue evidence="1">Leaf</tissue>
    </source>
</reference>
<protein>
    <submittedName>
        <fullName evidence="1">Uncharacterized protein</fullName>
    </submittedName>
</protein>
<organism evidence="1 2">
    <name type="scientific">Gossypium stocksii</name>
    <dbReference type="NCBI Taxonomy" id="47602"/>
    <lineage>
        <taxon>Eukaryota</taxon>
        <taxon>Viridiplantae</taxon>
        <taxon>Streptophyta</taxon>
        <taxon>Embryophyta</taxon>
        <taxon>Tracheophyta</taxon>
        <taxon>Spermatophyta</taxon>
        <taxon>Magnoliopsida</taxon>
        <taxon>eudicotyledons</taxon>
        <taxon>Gunneridae</taxon>
        <taxon>Pentapetalae</taxon>
        <taxon>rosids</taxon>
        <taxon>malvids</taxon>
        <taxon>Malvales</taxon>
        <taxon>Malvaceae</taxon>
        <taxon>Malvoideae</taxon>
        <taxon>Gossypium</taxon>
    </lineage>
</organism>
<dbReference type="AlphaFoldDB" id="A0A9D3WKL1"/>
<comment type="caution">
    <text evidence="1">The sequence shown here is derived from an EMBL/GenBank/DDBJ whole genome shotgun (WGS) entry which is preliminary data.</text>
</comment>
<proteinExistence type="predicted"/>
<accession>A0A9D3WKL1</accession>
<keyword evidence="2" id="KW-1185">Reference proteome</keyword>
<evidence type="ECO:0000313" key="1">
    <source>
        <dbReference type="EMBL" id="KAH1130433.1"/>
    </source>
</evidence>
<sequence>MECLMRRVRGYYDGGSYRLPLLTIMLEIRLLLKVPEQRKITDIFVLTPSDG</sequence>
<name>A0A9D3WKL1_9ROSI</name>
<dbReference type="Proteomes" id="UP000828251">
    <property type="component" value="Unassembled WGS sequence"/>
</dbReference>
<gene>
    <name evidence="1" type="ORF">J1N35_001811</name>
</gene>
<evidence type="ECO:0000313" key="2">
    <source>
        <dbReference type="Proteomes" id="UP000828251"/>
    </source>
</evidence>